<gene>
    <name evidence="2" type="ORF">GSUB_02425</name>
</gene>
<dbReference type="EMBL" id="CP010311">
    <property type="protein sequence ID" value="AJF05649.1"/>
    <property type="molecule type" value="Genomic_DNA"/>
</dbReference>
<dbReference type="RefSeq" id="WP_040199031.1">
    <property type="nucleotide sequence ID" value="NZ_CP010311.1"/>
</dbReference>
<sequence length="66" mass="7807">MHKGKNEKKGVDVDSRPNKLCRRCVRSCRQSDMIVLVDCPRFQPRPFKVKEPPRDQLELFRPGKKK</sequence>
<feature type="region of interest" description="Disordered" evidence="1">
    <location>
        <begin position="47"/>
        <end position="66"/>
    </location>
</feature>
<dbReference type="HOGENOM" id="CLU_2825000_0_0_7"/>
<evidence type="ECO:0000313" key="2">
    <source>
        <dbReference type="EMBL" id="AJF05649.1"/>
    </source>
</evidence>
<proteinExistence type="predicted"/>
<reference evidence="2 3" key="1">
    <citation type="journal article" date="2015" name="Genome Announc.">
        <title>Genomes of Geoalkalibacter ferrihydriticus Z-0531T and Geoalkalibacter subterraneus Red1T, Two Haloalkaliphilic Metal-Reducing Deltaproteobacteria.</title>
        <authorList>
            <person name="Badalamenti J.P."/>
            <person name="Krajmalnik-Brown R."/>
            <person name="Torres C.I."/>
            <person name="Bond D.R."/>
        </authorList>
    </citation>
    <scope>NUCLEOTIDE SEQUENCE [LARGE SCALE GENOMIC DNA]</scope>
    <source>
        <strain evidence="2 3">Red1</strain>
    </source>
</reference>
<feature type="compositionally biased region" description="Basic and acidic residues" evidence="1">
    <location>
        <begin position="48"/>
        <end position="58"/>
    </location>
</feature>
<dbReference type="AlphaFoldDB" id="A0A0B5FLY4"/>
<keyword evidence="3" id="KW-1185">Reference proteome</keyword>
<dbReference type="Proteomes" id="UP000035036">
    <property type="component" value="Chromosome"/>
</dbReference>
<name>A0A0B5FLY4_9BACT</name>
<dbReference type="STRING" id="483547.GSUB_02425"/>
<protein>
    <submittedName>
        <fullName evidence="2">Uncharacterized protein</fullName>
    </submittedName>
</protein>
<organism evidence="2 3">
    <name type="scientific">Geoalkalibacter subterraneus</name>
    <dbReference type="NCBI Taxonomy" id="483547"/>
    <lineage>
        <taxon>Bacteria</taxon>
        <taxon>Pseudomonadati</taxon>
        <taxon>Thermodesulfobacteriota</taxon>
        <taxon>Desulfuromonadia</taxon>
        <taxon>Desulfuromonadales</taxon>
        <taxon>Geoalkalibacteraceae</taxon>
        <taxon>Geoalkalibacter</taxon>
    </lineage>
</organism>
<dbReference type="OrthoDB" id="5406042at2"/>
<evidence type="ECO:0000256" key="1">
    <source>
        <dbReference type="SAM" id="MobiDB-lite"/>
    </source>
</evidence>
<accession>A0A0B5FLY4</accession>
<evidence type="ECO:0000313" key="3">
    <source>
        <dbReference type="Proteomes" id="UP000035036"/>
    </source>
</evidence>
<dbReference type="KEGG" id="gsb:GSUB_02425"/>